<keyword evidence="3" id="KW-1003">Cell membrane</keyword>
<dbReference type="Pfam" id="PF00528">
    <property type="entry name" value="BPD_transp_1"/>
    <property type="match status" value="1"/>
</dbReference>
<evidence type="ECO:0000256" key="4">
    <source>
        <dbReference type="ARBA" id="ARBA00022692"/>
    </source>
</evidence>
<keyword evidence="2 7" id="KW-0813">Transport</keyword>
<keyword evidence="10" id="KW-1185">Reference proteome</keyword>
<evidence type="ECO:0000313" key="9">
    <source>
        <dbReference type="EMBL" id="SFE44039.1"/>
    </source>
</evidence>
<proteinExistence type="inferred from homology"/>
<feature type="transmembrane region" description="Helical" evidence="7">
    <location>
        <begin position="70"/>
        <end position="95"/>
    </location>
</feature>
<feature type="domain" description="ABC transmembrane type-1" evidence="8">
    <location>
        <begin position="135"/>
        <end position="351"/>
    </location>
</feature>
<dbReference type="SUPFAM" id="SSF161098">
    <property type="entry name" value="MetI-like"/>
    <property type="match status" value="1"/>
</dbReference>
<feature type="transmembrane region" description="Helical" evidence="7">
    <location>
        <begin position="181"/>
        <end position="205"/>
    </location>
</feature>
<protein>
    <submittedName>
        <fullName evidence="9">Putative aldouronate transport system permease protein</fullName>
    </submittedName>
</protein>
<evidence type="ECO:0000256" key="6">
    <source>
        <dbReference type="ARBA" id="ARBA00023136"/>
    </source>
</evidence>
<comment type="subcellular location">
    <subcellularLocation>
        <location evidence="1 7">Cell membrane</location>
        <topology evidence="1 7">Multi-pass membrane protein</topology>
    </subcellularLocation>
</comment>
<dbReference type="Gene3D" id="1.10.3720.10">
    <property type="entry name" value="MetI-like"/>
    <property type="match status" value="1"/>
</dbReference>
<dbReference type="AlphaFoldDB" id="A0A1I2AJT7"/>
<dbReference type="PANTHER" id="PTHR43227:SF11">
    <property type="entry name" value="BLL4140 PROTEIN"/>
    <property type="match status" value="1"/>
</dbReference>
<feature type="transmembrane region" description="Helical" evidence="7">
    <location>
        <begin position="107"/>
        <end position="126"/>
    </location>
</feature>
<dbReference type="CDD" id="cd06261">
    <property type="entry name" value="TM_PBP2"/>
    <property type="match status" value="1"/>
</dbReference>
<gene>
    <name evidence="9" type="ORF">SAMN05216378_3123</name>
</gene>
<accession>A0A1I2AJT7</accession>
<reference evidence="10" key="1">
    <citation type="submission" date="2016-10" db="EMBL/GenBank/DDBJ databases">
        <authorList>
            <person name="Varghese N."/>
            <person name="Submissions S."/>
        </authorList>
    </citation>
    <scope>NUCLEOTIDE SEQUENCE [LARGE SCALE GENOMIC DNA]</scope>
    <source>
        <strain evidence="10">CGMCC 1.10784</strain>
    </source>
</reference>
<feature type="transmembrane region" description="Helical" evidence="7">
    <location>
        <begin position="329"/>
        <end position="351"/>
    </location>
</feature>
<evidence type="ECO:0000256" key="2">
    <source>
        <dbReference type="ARBA" id="ARBA00022448"/>
    </source>
</evidence>
<feature type="transmembrane region" description="Helical" evidence="7">
    <location>
        <begin position="138"/>
        <end position="161"/>
    </location>
</feature>
<dbReference type="InterPro" id="IPR000515">
    <property type="entry name" value="MetI-like"/>
</dbReference>
<evidence type="ECO:0000259" key="8">
    <source>
        <dbReference type="PROSITE" id="PS50928"/>
    </source>
</evidence>
<organism evidence="9 10">
    <name type="scientific">Paenibacillus catalpae</name>
    <dbReference type="NCBI Taxonomy" id="1045775"/>
    <lineage>
        <taxon>Bacteria</taxon>
        <taxon>Bacillati</taxon>
        <taxon>Bacillota</taxon>
        <taxon>Bacilli</taxon>
        <taxon>Bacillales</taxon>
        <taxon>Paenibacillaceae</taxon>
        <taxon>Paenibacillus</taxon>
    </lineage>
</organism>
<keyword evidence="6 7" id="KW-0472">Membrane</keyword>
<dbReference type="PROSITE" id="PS50928">
    <property type="entry name" value="ABC_TM1"/>
    <property type="match status" value="1"/>
</dbReference>
<comment type="similarity">
    <text evidence="7">Belongs to the binding-protein-dependent transport system permease family.</text>
</comment>
<evidence type="ECO:0000256" key="5">
    <source>
        <dbReference type="ARBA" id="ARBA00022989"/>
    </source>
</evidence>
<keyword evidence="5 7" id="KW-1133">Transmembrane helix</keyword>
<evidence type="ECO:0000313" key="10">
    <source>
        <dbReference type="Proteomes" id="UP000198855"/>
    </source>
</evidence>
<sequence>MGFEHESVDLIIERSFCPAYNKDTKQMKTQSIQGGNTMNMQTKAHPEGKGALAVKRNRGGLLGRLKEQRLLYVLMLPAIILTLMFSYVPMFGLYMAFINYQPGGGSFFKQFFTTDFVGLQWFNYFFTNGDFVRIMRNTLAQSFLSLLFGFPMPIILALMINELRNGWFKRTFQTVSYMPHFISWVIAANIIITMLSSGGVINNILTGLHIIDEPIQFMQKGHLFWWIIAFSNAWKDMGFNAIMYLAAIAAINPELYEVAKVDGASRLKQMLHITLPSIRPTIIILAILAVGGILNAGFDQQYLLQNNTVMEYSEVIDTYTYKYGLQNGMFSYGAAVGLFKSVVAFILVIAVNQMAKKMEEQSLF</sequence>
<dbReference type="EMBL" id="FOMT01000003">
    <property type="protein sequence ID" value="SFE44039.1"/>
    <property type="molecule type" value="Genomic_DNA"/>
</dbReference>
<feature type="transmembrane region" description="Helical" evidence="7">
    <location>
        <begin position="280"/>
        <end position="298"/>
    </location>
</feature>
<dbReference type="Proteomes" id="UP000198855">
    <property type="component" value="Unassembled WGS sequence"/>
</dbReference>
<dbReference type="InterPro" id="IPR035906">
    <property type="entry name" value="MetI-like_sf"/>
</dbReference>
<evidence type="ECO:0000256" key="1">
    <source>
        <dbReference type="ARBA" id="ARBA00004651"/>
    </source>
</evidence>
<keyword evidence="4 7" id="KW-0812">Transmembrane</keyword>
<name>A0A1I2AJT7_9BACL</name>
<evidence type="ECO:0000256" key="7">
    <source>
        <dbReference type="RuleBase" id="RU363032"/>
    </source>
</evidence>
<evidence type="ECO:0000256" key="3">
    <source>
        <dbReference type="ARBA" id="ARBA00022475"/>
    </source>
</evidence>
<dbReference type="STRING" id="1045775.SAMN05216378_3123"/>
<dbReference type="GO" id="GO:0005886">
    <property type="term" value="C:plasma membrane"/>
    <property type="evidence" value="ECO:0007669"/>
    <property type="project" value="UniProtKB-SubCell"/>
</dbReference>
<dbReference type="PANTHER" id="PTHR43227">
    <property type="entry name" value="BLL4140 PROTEIN"/>
    <property type="match status" value="1"/>
</dbReference>
<dbReference type="GO" id="GO:0055085">
    <property type="term" value="P:transmembrane transport"/>
    <property type="evidence" value="ECO:0007669"/>
    <property type="project" value="InterPro"/>
</dbReference>
<dbReference type="InterPro" id="IPR050809">
    <property type="entry name" value="UgpAE/MalFG_permease"/>
</dbReference>